<accession>A0A1W0VRR0</accession>
<reference evidence="8 9" key="1">
    <citation type="journal article" date="2009" name="Nature">
        <title>The Sorghum bicolor genome and the diversification of grasses.</title>
        <authorList>
            <person name="Paterson A.H."/>
            <person name="Bowers J.E."/>
            <person name="Bruggmann R."/>
            <person name="Dubchak I."/>
            <person name="Grimwood J."/>
            <person name="Gundlach H."/>
            <person name="Haberer G."/>
            <person name="Hellsten U."/>
            <person name="Mitros T."/>
            <person name="Poliakov A."/>
            <person name="Schmutz J."/>
            <person name="Spannagl M."/>
            <person name="Tang H."/>
            <person name="Wang X."/>
            <person name="Wicker T."/>
            <person name="Bharti A.K."/>
            <person name="Chapman J."/>
            <person name="Feltus F.A."/>
            <person name="Gowik U."/>
            <person name="Grigoriev I.V."/>
            <person name="Lyons E."/>
            <person name="Maher C.A."/>
            <person name="Martis M."/>
            <person name="Narechania A."/>
            <person name="Otillar R.P."/>
            <person name="Penning B.W."/>
            <person name="Salamov A.A."/>
            <person name="Wang Y."/>
            <person name="Zhang L."/>
            <person name="Carpita N.C."/>
            <person name="Freeling M."/>
            <person name="Gingle A.R."/>
            <person name="Hash C.T."/>
            <person name="Keller B."/>
            <person name="Klein P."/>
            <person name="Kresovich S."/>
            <person name="McCann M.C."/>
            <person name="Ming R."/>
            <person name="Peterson D.G."/>
            <person name="Mehboob-ur-Rahman"/>
            <person name="Ware D."/>
            <person name="Westhoff P."/>
            <person name="Mayer K.F."/>
            <person name="Messing J."/>
            <person name="Rokhsar D.S."/>
        </authorList>
    </citation>
    <scope>NUCLEOTIDE SEQUENCE [LARGE SCALE GENOMIC DNA]</scope>
    <source>
        <strain evidence="9">cv. BTx623</strain>
    </source>
</reference>
<comment type="similarity">
    <text evidence="2">Belongs to the glycosyltransferase 47 family.</text>
</comment>
<evidence type="ECO:0000256" key="3">
    <source>
        <dbReference type="ARBA" id="ARBA00022676"/>
    </source>
</evidence>
<organism evidence="8 9">
    <name type="scientific">Sorghum bicolor</name>
    <name type="common">Sorghum</name>
    <name type="synonym">Sorghum vulgare</name>
    <dbReference type="NCBI Taxonomy" id="4558"/>
    <lineage>
        <taxon>Eukaryota</taxon>
        <taxon>Viridiplantae</taxon>
        <taxon>Streptophyta</taxon>
        <taxon>Embryophyta</taxon>
        <taxon>Tracheophyta</taxon>
        <taxon>Spermatophyta</taxon>
        <taxon>Magnoliopsida</taxon>
        <taxon>Liliopsida</taxon>
        <taxon>Poales</taxon>
        <taxon>Poaceae</taxon>
        <taxon>PACMAD clade</taxon>
        <taxon>Panicoideae</taxon>
        <taxon>Andropogonodae</taxon>
        <taxon>Andropogoneae</taxon>
        <taxon>Sorghinae</taxon>
        <taxon>Sorghum</taxon>
    </lineage>
</organism>
<evidence type="ECO:0000313" key="8">
    <source>
        <dbReference type="EMBL" id="OQU75941.1"/>
    </source>
</evidence>
<feature type="signal peptide" evidence="6">
    <location>
        <begin position="1"/>
        <end position="30"/>
    </location>
</feature>
<evidence type="ECO:0000313" key="9">
    <source>
        <dbReference type="Proteomes" id="UP000000768"/>
    </source>
</evidence>
<dbReference type="GO" id="GO:0016757">
    <property type="term" value="F:glycosyltransferase activity"/>
    <property type="evidence" value="ECO:0007669"/>
    <property type="project" value="UniProtKB-KW"/>
</dbReference>
<sequence>MSRRRSGGCSGASVRAAFVILTVALSTVLGTCSVDDISSSNELFASSSSSSPTASSRPARSEQLLLVSSSSLTTERSRRTPLKMSVEQELDAARAAIQRAARRRRRRRRVVDPAGRGSGNVTTADEWFEAGVDHALVASVYRNPAAFHRSYREMERRFKVYVYEEGEPPILHAGPCKDIYTIEGRFIEQLELMAPPPPAGGGGGARTSDPARAHAFFLPFSVSKMVQFAYRPDTYDKTPLRAIVADYVRVVASRHPYWNRSAGADHFMLSCHDWGPEASRGHPELHANGIRALCNANTSEGFRPGQDVSVPEINLYTGDMPRQLLAPPAPPLASRPFLAFFAGGRHGHVRDLLLRRWKGHDPDVFPVYEHEHEHSHGRRQQDGAPLDYYWYMRRARFCLCPSGYEVASPRVVEAIHAECVPVILSDGYALPFADVLRWEAFSVAVPVADIPRLREVLERIPAPEVERLQRGVRLVKRHFMLHQPPERLDMFNMILHSVWLRRLNLRLNR</sequence>
<dbReference type="Proteomes" id="UP000000768">
    <property type="component" value="Chromosome 10"/>
</dbReference>
<evidence type="ECO:0000256" key="6">
    <source>
        <dbReference type="SAM" id="SignalP"/>
    </source>
</evidence>
<keyword evidence="5" id="KW-0333">Golgi apparatus</keyword>
<proteinExistence type="inferred from homology"/>
<evidence type="ECO:0000256" key="5">
    <source>
        <dbReference type="ARBA" id="ARBA00023034"/>
    </source>
</evidence>
<feature type="chain" id="PRO_5013003620" description="Exostosin GT47 domain-containing protein" evidence="6">
    <location>
        <begin position="31"/>
        <end position="509"/>
    </location>
</feature>
<dbReference type="EMBL" id="CM000769">
    <property type="protein sequence ID" value="OQU75941.1"/>
    <property type="molecule type" value="Genomic_DNA"/>
</dbReference>
<keyword evidence="3" id="KW-0328">Glycosyltransferase</keyword>
<dbReference type="OMA" id="WDPTRAH"/>
<evidence type="ECO:0000256" key="4">
    <source>
        <dbReference type="ARBA" id="ARBA00022968"/>
    </source>
</evidence>
<dbReference type="InterPro" id="IPR004263">
    <property type="entry name" value="Exostosin"/>
</dbReference>
<keyword evidence="4" id="KW-0735">Signal-anchor</keyword>
<comment type="subcellular location">
    <subcellularLocation>
        <location evidence="1">Golgi apparatus membrane</location>
        <topology evidence="1">Single-pass type II membrane protein</topology>
    </subcellularLocation>
</comment>
<dbReference type="InParanoid" id="A0A1W0VRR0"/>
<dbReference type="AlphaFoldDB" id="A0A1W0VRR0"/>
<keyword evidence="9" id="KW-1185">Reference proteome</keyword>
<evidence type="ECO:0000256" key="1">
    <source>
        <dbReference type="ARBA" id="ARBA00004323"/>
    </source>
</evidence>
<dbReference type="PANTHER" id="PTHR11062">
    <property type="entry name" value="EXOSTOSIN HEPARAN SULFATE GLYCOSYLTRANSFERASE -RELATED"/>
    <property type="match status" value="1"/>
</dbReference>
<keyword evidence="3" id="KW-0808">Transferase</keyword>
<gene>
    <name evidence="8" type="ORF">SORBI_3010G059400</name>
</gene>
<keyword evidence="4" id="KW-0812">Transmembrane</keyword>
<dbReference type="GO" id="GO:0000139">
    <property type="term" value="C:Golgi membrane"/>
    <property type="evidence" value="ECO:0007669"/>
    <property type="project" value="UniProtKB-SubCell"/>
</dbReference>
<name>A0A1W0VRR0_SORBI</name>
<dbReference type="STRING" id="4558.A0A1W0VRR0"/>
<keyword evidence="6" id="KW-0732">Signal</keyword>
<evidence type="ECO:0000259" key="7">
    <source>
        <dbReference type="Pfam" id="PF03016"/>
    </source>
</evidence>
<feature type="domain" description="Exostosin GT47" evidence="7">
    <location>
        <begin position="155"/>
        <end position="459"/>
    </location>
</feature>
<dbReference type="PANTHER" id="PTHR11062:SF337">
    <property type="entry name" value="OS04G0109900 PROTEIN"/>
    <property type="match status" value="1"/>
</dbReference>
<reference evidence="9" key="2">
    <citation type="journal article" date="2018" name="Plant J.">
        <title>The Sorghum bicolor reference genome: improved assembly, gene annotations, a transcriptome atlas, and signatures of genome organization.</title>
        <authorList>
            <person name="McCormick R.F."/>
            <person name="Truong S.K."/>
            <person name="Sreedasyam A."/>
            <person name="Jenkins J."/>
            <person name="Shu S."/>
            <person name="Sims D."/>
            <person name="Kennedy M."/>
            <person name="Amirebrahimi M."/>
            <person name="Weers B.D."/>
            <person name="McKinley B."/>
            <person name="Mattison A."/>
            <person name="Morishige D.T."/>
            <person name="Grimwood J."/>
            <person name="Schmutz J."/>
            <person name="Mullet J.E."/>
        </authorList>
    </citation>
    <scope>NUCLEOTIDE SEQUENCE [LARGE SCALE GENOMIC DNA]</scope>
    <source>
        <strain evidence="9">cv. BTx623</strain>
    </source>
</reference>
<dbReference type="Gramene" id="OQU75941">
    <property type="protein sequence ID" value="OQU75941"/>
    <property type="gene ID" value="SORBI_3010G059400"/>
</dbReference>
<dbReference type="InterPro" id="IPR040911">
    <property type="entry name" value="Exostosin_GT47"/>
</dbReference>
<protein>
    <recommendedName>
        <fullName evidence="7">Exostosin GT47 domain-containing protein</fullName>
    </recommendedName>
</protein>
<evidence type="ECO:0000256" key="2">
    <source>
        <dbReference type="ARBA" id="ARBA00010271"/>
    </source>
</evidence>
<dbReference type="Pfam" id="PF03016">
    <property type="entry name" value="Exostosin_GT47"/>
    <property type="match status" value="1"/>
</dbReference>
<dbReference type="eggNOG" id="KOG1021">
    <property type="taxonomic scope" value="Eukaryota"/>
</dbReference>